<reference evidence="10 11" key="2">
    <citation type="submission" date="2024-10" db="EMBL/GenBank/DDBJ databases">
        <authorList>
            <person name="Ryan C."/>
        </authorList>
    </citation>
    <scope>NUCLEOTIDE SEQUENCE [LARGE SCALE GENOMIC DNA]</scope>
</reference>
<dbReference type="InterPro" id="IPR050634">
    <property type="entry name" value="DNA_Topoisomerase_II"/>
</dbReference>
<dbReference type="Gene3D" id="3.30.565.10">
    <property type="entry name" value="Histidine kinase-like ATPase, C-terminal domain"/>
    <property type="match status" value="1"/>
</dbReference>
<dbReference type="SMART" id="SM00433">
    <property type="entry name" value="TOP2c"/>
    <property type="match status" value="1"/>
</dbReference>
<evidence type="ECO:0000313" key="11">
    <source>
        <dbReference type="Proteomes" id="UP001497457"/>
    </source>
</evidence>
<sequence>MSAAKIPPDPRSTDDPAAAGGGAGETDQRDRILRLPEDHVGPVEKRTRKTWVFEGGSMAHREVTYVPGLHKIFDEVLLHAADNKRRDATMDSLRVEVDAARCCVSVYYNGRGVPIELHDPEQHGVYAPEMVYGGGHLANRHEAQIAGVKLANVFSTEFVNMGKKSEPQITVCLQGGNWTRITFKPDLAKFNMTRIDDDAIALMRKRVVDMVAFVGTTVQVVSNGQRIHGAKSFSSYVFAYLKAASKERGEVPERICERPVNNDQWEVFATTQGGTHVDYVADQIAARIAKICREDFQVEESEVKRHLWVFVNAVMENPSFDSPTRDALITPQESFGSSCELSEQFIDNVYECIIVGELSPPCPWNRSYKDSKAKKRKL</sequence>
<evidence type="ECO:0000256" key="2">
    <source>
        <dbReference type="ARBA" id="ARBA00001946"/>
    </source>
</evidence>
<reference evidence="11" key="1">
    <citation type="submission" date="2024-06" db="EMBL/GenBank/DDBJ databases">
        <authorList>
            <person name="Ryan C."/>
        </authorList>
    </citation>
    <scope>NUCLEOTIDE SEQUENCE [LARGE SCALE GENOMIC DNA]</scope>
</reference>
<dbReference type="InterPro" id="IPR020568">
    <property type="entry name" value="Ribosomal_Su5_D2-typ_SF"/>
</dbReference>
<dbReference type="PRINTS" id="PR00418">
    <property type="entry name" value="TPI2FAMILY"/>
</dbReference>
<dbReference type="Gene3D" id="3.30.230.10">
    <property type="match status" value="1"/>
</dbReference>
<keyword evidence="7" id="KW-0067">ATP-binding</keyword>
<dbReference type="PANTHER" id="PTHR10169">
    <property type="entry name" value="DNA TOPOISOMERASE/GYRASE"/>
    <property type="match status" value="1"/>
</dbReference>
<proteinExistence type="inferred from homology"/>
<keyword evidence="4 7" id="KW-0799">Topoisomerase</keyword>
<comment type="similarity">
    <text evidence="7">Belongs to the type II topoisomerase family.</text>
</comment>
<evidence type="ECO:0000256" key="5">
    <source>
        <dbReference type="ARBA" id="ARBA00023125"/>
    </source>
</evidence>
<evidence type="ECO:0000256" key="7">
    <source>
        <dbReference type="RuleBase" id="RU362094"/>
    </source>
</evidence>
<organism evidence="10 11">
    <name type="scientific">Urochloa decumbens</name>
    <dbReference type="NCBI Taxonomy" id="240449"/>
    <lineage>
        <taxon>Eukaryota</taxon>
        <taxon>Viridiplantae</taxon>
        <taxon>Streptophyta</taxon>
        <taxon>Embryophyta</taxon>
        <taxon>Tracheophyta</taxon>
        <taxon>Spermatophyta</taxon>
        <taxon>Magnoliopsida</taxon>
        <taxon>Liliopsida</taxon>
        <taxon>Poales</taxon>
        <taxon>Poaceae</taxon>
        <taxon>PACMAD clade</taxon>
        <taxon>Panicoideae</taxon>
        <taxon>Panicodae</taxon>
        <taxon>Paniceae</taxon>
        <taxon>Melinidinae</taxon>
        <taxon>Urochloa</taxon>
    </lineage>
</organism>
<gene>
    <name evidence="10" type="ORF">URODEC1_LOCUS29065</name>
</gene>
<dbReference type="PANTHER" id="PTHR10169:SF38">
    <property type="entry name" value="DNA TOPOISOMERASE 2"/>
    <property type="match status" value="1"/>
</dbReference>
<feature type="domain" description="DNA topoisomerase type IIA subunit B" evidence="9">
    <location>
        <begin position="269"/>
        <end position="346"/>
    </location>
</feature>
<dbReference type="AlphaFoldDB" id="A0ABC8Y0B4"/>
<dbReference type="Proteomes" id="UP001497457">
    <property type="component" value="Chromosome 15b"/>
</dbReference>
<dbReference type="InterPro" id="IPR014721">
    <property type="entry name" value="Ribsml_uS5_D2-typ_fold_subgr"/>
</dbReference>
<evidence type="ECO:0000256" key="6">
    <source>
        <dbReference type="ARBA" id="ARBA00023235"/>
    </source>
</evidence>
<dbReference type="InterPro" id="IPR013506">
    <property type="entry name" value="Topo_IIA_bsu_dom2"/>
</dbReference>
<dbReference type="GO" id="GO:0005524">
    <property type="term" value="F:ATP binding"/>
    <property type="evidence" value="ECO:0007669"/>
    <property type="project" value="UniProtKB-UniRule"/>
</dbReference>
<evidence type="ECO:0000256" key="1">
    <source>
        <dbReference type="ARBA" id="ARBA00000185"/>
    </source>
</evidence>
<evidence type="ECO:0000256" key="4">
    <source>
        <dbReference type="ARBA" id="ARBA00023029"/>
    </source>
</evidence>
<protein>
    <recommendedName>
        <fullName evidence="7">DNA topoisomerase 2</fullName>
        <ecNumber evidence="7">5.6.2.2</ecNumber>
    </recommendedName>
</protein>
<dbReference type="InterPro" id="IPR001241">
    <property type="entry name" value="Topo_IIA"/>
</dbReference>
<dbReference type="GO" id="GO:0003677">
    <property type="term" value="F:DNA binding"/>
    <property type="evidence" value="ECO:0007669"/>
    <property type="project" value="UniProtKB-UniRule"/>
</dbReference>
<evidence type="ECO:0000256" key="3">
    <source>
        <dbReference type="ARBA" id="ARBA00011738"/>
    </source>
</evidence>
<accession>A0ABC8Y0B4</accession>
<dbReference type="EMBL" id="OZ075125">
    <property type="protein sequence ID" value="CAL4935071.1"/>
    <property type="molecule type" value="Genomic_DNA"/>
</dbReference>
<name>A0ABC8Y0B4_9POAL</name>
<dbReference type="EC" id="5.6.2.2" evidence="7"/>
<dbReference type="GO" id="GO:0006265">
    <property type="term" value="P:DNA topological change"/>
    <property type="evidence" value="ECO:0007669"/>
    <property type="project" value="UniProtKB-UniRule"/>
</dbReference>
<evidence type="ECO:0000259" key="9">
    <source>
        <dbReference type="Pfam" id="PF00204"/>
    </source>
</evidence>
<dbReference type="GO" id="GO:0003918">
    <property type="term" value="F:DNA topoisomerase type II (double strand cut, ATP-hydrolyzing) activity"/>
    <property type="evidence" value="ECO:0007669"/>
    <property type="project" value="UniProtKB-UniRule"/>
</dbReference>
<dbReference type="InterPro" id="IPR036890">
    <property type="entry name" value="HATPase_C_sf"/>
</dbReference>
<feature type="region of interest" description="Disordered" evidence="8">
    <location>
        <begin position="1"/>
        <end position="29"/>
    </location>
</feature>
<dbReference type="Pfam" id="PF00204">
    <property type="entry name" value="DNA_gyraseB"/>
    <property type="match status" value="1"/>
</dbReference>
<keyword evidence="11" id="KW-1185">Reference proteome</keyword>
<comment type="function">
    <text evidence="7">Control of topological states of DNA by transient breakage and subsequent rejoining of DNA strands. Topoisomerase II makes double-strand breaks.</text>
</comment>
<dbReference type="SUPFAM" id="SSF54211">
    <property type="entry name" value="Ribosomal protein S5 domain 2-like"/>
    <property type="match status" value="1"/>
</dbReference>
<comment type="subunit">
    <text evidence="3 7">Homodimer.</text>
</comment>
<evidence type="ECO:0000256" key="8">
    <source>
        <dbReference type="SAM" id="MobiDB-lite"/>
    </source>
</evidence>
<keyword evidence="6 7" id="KW-0413">Isomerase</keyword>
<comment type="catalytic activity">
    <reaction evidence="1 7">
        <text>ATP-dependent breakage, passage and rejoining of double-stranded DNA.</text>
        <dbReference type="EC" id="5.6.2.2"/>
    </reaction>
</comment>
<keyword evidence="5 7" id="KW-0238">DNA-binding</keyword>
<evidence type="ECO:0000313" key="10">
    <source>
        <dbReference type="EMBL" id="CAL4935071.1"/>
    </source>
</evidence>
<comment type="cofactor">
    <cofactor evidence="2">
        <name>Mg(2+)</name>
        <dbReference type="ChEBI" id="CHEBI:18420"/>
    </cofactor>
</comment>
<keyword evidence="7" id="KW-0547">Nucleotide-binding</keyword>
<dbReference type="SUPFAM" id="SSF55874">
    <property type="entry name" value="ATPase domain of HSP90 chaperone/DNA topoisomerase II/histidine kinase"/>
    <property type="match status" value="1"/>
</dbReference>